<dbReference type="Proteomes" id="UP000238348">
    <property type="component" value="Chromosome"/>
</dbReference>
<evidence type="ECO:0000256" key="3">
    <source>
        <dbReference type="ARBA" id="ARBA00023015"/>
    </source>
</evidence>
<organism evidence="7 8">
    <name type="scientific">Sorangium cellulosum</name>
    <name type="common">Polyangium cellulosum</name>
    <dbReference type="NCBI Taxonomy" id="56"/>
    <lineage>
        <taxon>Bacteria</taxon>
        <taxon>Pseudomonadati</taxon>
        <taxon>Myxococcota</taxon>
        <taxon>Polyangia</taxon>
        <taxon>Polyangiales</taxon>
        <taxon>Polyangiaceae</taxon>
        <taxon>Sorangium</taxon>
    </lineage>
</organism>
<keyword evidence="4" id="KW-0238">DNA-binding</keyword>
<dbReference type="OrthoDB" id="9808770at2"/>
<name>A0A2L0ELS3_SORCE</name>
<feature type="domain" description="HTH gntR-type" evidence="6">
    <location>
        <begin position="15"/>
        <end position="83"/>
    </location>
</feature>
<dbReference type="Gene3D" id="3.40.640.10">
    <property type="entry name" value="Type I PLP-dependent aspartate aminotransferase-like (Major domain)"/>
    <property type="match status" value="1"/>
</dbReference>
<dbReference type="InterPro" id="IPR015424">
    <property type="entry name" value="PyrdxlP-dep_Trfase"/>
</dbReference>
<dbReference type="AlphaFoldDB" id="A0A2L0ELS3"/>
<dbReference type="PROSITE" id="PS50949">
    <property type="entry name" value="HTH_GNTR"/>
    <property type="match status" value="1"/>
</dbReference>
<dbReference type="PANTHER" id="PTHR46577">
    <property type="entry name" value="HTH-TYPE TRANSCRIPTIONAL REGULATORY PROTEIN GABR"/>
    <property type="match status" value="1"/>
</dbReference>
<proteinExistence type="inferred from homology"/>
<dbReference type="CDD" id="cd07377">
    <property type="entry name" value="WHTH_GntR"/>
    <property type="match status" value="1"/>
</dbReference>
<comment type="similarity">
    <text evidence="1">In the C-terminal section; belongs to the class-I pyridoxal-phosphate-dependent aminotransferase family.</text>
</comment>
<dbReference type="InterPro" id="IPR036388">
    <property type="entry name" value="WH-like_DNA-bd_sf"/>
</dbReference>
<keyword evidence="3" id="KW-0805">Transcription regulation</keyword>
<dbReference type="InterPro" id="IPR004839">
    <property type="entry name" value="Aminotransferase_I/II_large"/>
</dbReference>
<evidence type="ECO:0000256" key="1">
    <source>
        <dbReference type="ARBA" id="ARBA00005384"/>
    </source>
</evidence>
<dbReference type="SUPFAM" id="SSF53383">
    <property type="entry name" value="PLP-dependent transferases"/>
    <property type="match status" value="1"/>
</dbReference>
<protein>
    <submittedName>
        <fullName evidence="7">GntR family transcriptional regulator</fullName>
    </submittedName>
</protein>
<keyword evidence="5" id="KW-0804">Transcription</keyword>
<dbReference type="InterPro" id="IPR051446">
    <property type="entry name" value="HTH_trans_reg/aminotransferase"/>
</dbReference>
<dbReference type="Gene3D" id="1.10.10.10">
    <property type="entry name" value="Winged helix-like DNA-binding domain superfamily/Winged helix DNA-binding domain"/>
    <property type="match status" value="1"/>
</dbReference>
<evidence type="ECO:0000256" key="5">
    <source>
        <dbReference type="ARBA" id="ARBA00023163"/>
    </source>
</evidence>
<reference evidence="7 8" key="1">
    <citation type="submission" date="2015-09" db="EMBL/GenBank/DDBJ databases">
        <title>Sorangium comparison.</title>
        <authorList>
            <person name="Zaburannyi N."/>
            <person name="Bunk B."/>
            <person name="Overmann J."/>
            <person name="Mueller R."/>
        </authorList>
    </citation>
    <scope>NUCLEOTIDE SEQUENCE [LARGE SCALE GENOMIC DNA]</scope>
    <source>
        <strain evidence="7 8">So ce26</strain>
    </source>
</reference>
<dbReference type="SMART" id="SM00345">
    <property type="entry name" value="HTH_GNTR"/>
    <property type="match status" value="1"/>
</dbReference>
<evidence type="ECO:0000256" key="2">
    <source>
        <dbReference type="ARBA" id="ARBA00022898"/>
    </source>
</evidence>
<accession>A0A2L0ELS3</accession>
<keyword evidence="2" id="KW-0663">Pyridoxal phosphate</keyword>
<dbReference type="EMBL" id="CP012673">
    <property type="protein sequence ID" value="AUX40248.1"/>
    <property type="molecule type" value="Genomic_DNA"/>
</dbReference>
<evidence type="ECO:0000313" key="7">
    <source>
        <dbReference type="EMBL" id="AUX40248.1"/>
    </source>
</evidence>
<dbReference type="Pfam" id="PF00155">
    <property type="entry name" value="Aminotran_1_2"/>
    <property type="match status" value="1"/>
</dbReference>
<dbReference type="GO" id="GO:0030170">
    <property type="term" value="F:pyridoxal phosphate binding"/>
    <property type="evidence" value="ECO:0007669"/>
    <property type="project" value="InterPro"/>
</dbReference>
<dbReference type="GO" id="GO:0003700">
    <property type="term" value="F:DNA-binding transcription factor activity"/>
    <property type="evidence" value="ECO:0007669"/>
    <property type="project" value="InterPro"/>
</dbReference>
<dbReference type="InterPro" id="IPR015421">
    <property type="entry name" value="PyrdxlP-dep_Trfase_major"/>
</dbReference>
<evidence type="ECO:0000256" key="4">
    <source>
        <dbReference type="ARBA" id="ARBA00023125"/>
    </source>
</evidence>
<dbReference type="RefSeq" id="WP_104978084.1">
    <property type="nucleotide sequence ID" value="NZ_CP012673.1"/>
</dbReference>
<dbReference type="SUPFAM" id="SSF46785">
    <property type="entry name" value="Winged helix' DNA-binding domain"/>
    <property type="match status" value="1"/>
</dbReference>
<gene>
    <name evidence="7" type="primary">gntR</name>
    <name evidence="7" type="ORF">SOCE26_016470</name>
</gene>
<dbReference type="InterPro" id="IPR000524">
    <property type="entry name" value="Tscrpt_reg_HTH_GntR"/>
</dbReference>
<dbReference type="Pfam" id="PF00392">
    <property type="entry name" value="GntR"/>
    <property type="match status" value="1"/>
</dbReference>
<sequence>MPWELSLSLDPAGSQPIFLQIARALSDDIRRGRLRAGAELPGSRALARSLSVHRNTVLAAYRELAAEGWIVASAARGTFVSAELPAPPPRRFAPRAAARAEVPARLGFDLGAASLREIVLPAPGVLRMTGGLPDMRLVPTAALARAYRRALRAAPERLLDYGDPRGHPRLRTALAAMLSAVRGLAAGPESLLVTRGSQMALDLVARALIAPGDAVAVESYGYRPAWEALRLAGARLLPVPVDAAGVSVDALAELADRERLRAVYVTPHHQYPTTAVLAPGRRIALLELCRSRRIAVIEDDYDHEFHYDGRPVLPLASADTAGVVVYIGTLSKILAPGLRIGFVVAPEPLIERLALHRTFVDRQGDHVVERAVAELLEDGEVQRHAQRARRIYKARRDALVEELRAHLGGALDFRAPAGGMALWAKVDARIDVDGWAERSLARKVAFSAGRRFAFDGKKRPFVRLGFAALDEREIHEAVERMAGAVE</sequence>
<evidence type="ECO:0000313" key="8">
    <source>
        <dbReference type="Proteomes" id="UP000238348"/>
    </source>
</evidence>
<evidence type="ECO:0000259" key="6">
    <source>
        <dbReference type="PROSITE" id="PS50949"/>
    </source>
</evidence>
<dbReference type="InterPro" id="IPR036390">
    <property type="entry name" value="WH_DNA-bd_sf"/>
</dbReference>
<dbReference type="GO" id="GO:0003677">
    <property type="term" value="F:DNA binding"/>
    <property type="evidence" value="ECO:0007669"/>
    <property type="project" value="UniProtKB-KW"/>
</dbReference>
<dbReference type="CDD" id="cd00609">
    <property type="entry name" value="AAT_like"/>
    <property type="match status" value="1"/>
</dbReference>
<dbReference type="PANTHER" id="PTHR46577:SF1">
    <property type="entry name" value="HTH-TYPE TRANSCRIPTIONAL REGULATORY PROTEIN GABR"/>
    <property type="match status" value="1"/>
</dbReference>